<dbReference type="VEuPathDB" id="FungiDB:PYU1_G002383"/>
<sequence length="199" mass="22157">MVGFLRKKKSDKVLLSYETALDRKGKVDGASLLDDNGDPTSGSLYDMRTAPGARRNSNQENNVAANNNTYPPPYPQQQFGSAFPPQQPPHMQPPNSYPAPPVMQTGFGNPSFAPNNNLNNNNASYPRKYGAHVQQPQYPQQYGAHQQYGMQQQPYGAPQQYGNQPQYPIQYGHYPPPMQPEAPKKSSFFRIPSIGSKKN</sequence>
<dbReference type="AlphaFoldDB" id="K3WBP5"/>
<name>K3WBP5_GLOUD</name>
<dbReference type="Proteomes" id="UP000019132">
    <property type="component" value="Unassembled WGS sequence"/>
</dbReference>
<reference evidence="3" key="2">
    <citation type="submission" date="2010-04" db="EMBL/GenBank/DDBJ databases">
        <authorList>
            <person name="Buell R."/>
            <person name="Hamilton J."/>
            <person name="Hostetler J."/>
        </authorList>
    </citation>
    <scope>NUCLEOTIDE SEQUENCE [LARGE SCALE GENOMIC DNA]</scope>
    <source>
        <strain evidence="3">DAOM:BR144</strain>
    </source>
</reference>
<proteinExistence type="predicted"/>
<dbReference type="EnsemblProtists" id="PYU1_T002386">
    <property type="protein sequence ID" value="PYU1_T002386"/>
    <property type="gene ID" value="PYU1_G002383"/>
</dbReference>
<dbReference type="HOGENOM" id="CLU_1362755_0_0_1"/>
<feature type="compositionally biased region" description="Low complexity" evidence="1">
    <location>
        <begin position="56"/>
        <end position="69"/>
    </location>
</feature>
<dbReference type="eggNOG" id="ENOG502RCG4">
    <property type="taxonomic scope" value="Eukaryota"/>
</dbReference>
<accession>K3WBP5</accession>
<dbReference type="OMA" id="PIQYGHY"/>
<dbReference type="InParanoid" id="K3WBP5"/>
<evidence type="ECO:0000256" key="1">
    <source>
        <dbReference type="SAM" id="MobiDB-lite"/>
    </source>
</evidence>
<feature type="compositionally biased region" description="Pro residues" evidence="1">
    <location>
        <begin position="85"/>
        <end position="101"/>
    </location>
</feature>
<reference evidence="2" key="3">
    <citation type="submission" date="2014-11" db="UniProtKB">
        <authorList>
            <consortium name="EnsemblProtists"/>
        </authorList>
    </citation>
    <scope>IDENTIFICATION</scope>
    <source>
        <strain evidence="2">DAOM BR144</strain>
    </source>
</reference>
<protein>
    <submittedName>
        <fullName evidence="2">Uncharacterized protein</fullName>
    </submittedName>
</protein>
<feature type="compositionally biased region" description="Low complexity" evidence="1">
    <location>
        <begin position="142"/>
        <end position="172"/>
    </location>
</feature>
<feature type="region of interest" description="Disordered" evidence="1">
    <location>
        <begin position="24"/>
        <end position="109"/>
    </location>
</feature>
<organism evidence="2 3">
    <name type="scientific">Globisporangium ultimum (strain ATCC 200006 / CBS 805.95 / DAOM BR144)</name>
    <name type="common">Pythium ultimum</name>
    <dbReference type="NCBI Taxonomy" id="431595"/>
    <lineage>
        <taxon>Eukaryota</taxon>
        <taxon>Sar</taxon>
        <taxon>Stramenopiles</taxon>
        <taxon>Oomycota</taxon>
        <taxon>Peronosporomycetes</taxon>
        <taxon>Pythiales</taxon>
        <taxon>Pythiaceae</taxon>
        <taxon>Globisporangium</taxon>
    </lineage>
</organism>
<evidence type="ECO:0000313" key="2">
    <source>
        <dbReference type="EnsemblProtists" id="PYU1_T002386"/>
    </source>
</evidence>
<keyword evidence="3" id="KW-1185">Reference proteome</keyword>
<feature type="region of interest" description="Disordered" evidence="1">
    <location>
        <begin position="142"/>
        <end position="199"/>
    </location>
</feature>
<reference evidence="3" key="1">
    <citation type="journal article" date="2010" name="Genome Biol.">
        <title>Genome sequence of the necrotrophic plant pathogen Pythium ultimum reveals original pathogenicity mechanisms and effector repertoire.</title>
        <authorList>
            <person name="Levesque C.A."/>
            <person name="Brouwer H."/>
            <person name="Cano L."/>
            <person name="Hamilton J.P."/>
            <person name="Holt C."/>
            <person name="Huitema E."/>
            <person name="Raffaele S."/>
            <person name="Robideau G.P."/>
            <person name="Thines M."/>
            <person name="Win J."/>
            <person name="Zerillo M.M."/>
            <person name="Beakes G.W."/>
            <person name="Boore J.L."/>
            <person name="Busam D."/>
            <person name="Dumas B."/>
            <person name="Ferriera S."/>
            <person name="Fuerstenberg S.I."/>
            <person name="Gachon C.M."/>
            <person name="Gaulin E."/>
            <person name="Govers F."/>
            <person name="Grenville-Briggs L."/>
            <person name="Horner N."/>
            <person name="Hostetler J."/>
            <person name="Jiang R.H."/>
            <person name="Johnson J."/>
            <person name="Krajaejun T."/>
            <person name="Lin H."/>
            <person name="Meijer H.J."/>
            <person name="Moore B."/>
            <person name="Morris P."/>
            <person name="Phuntmart V."/>
            <person name="Puiu D."/>
            <person name="Shetty J."/>
            <person name="Stajich J.E."/>
            <person name="Tripathy S."/>
            <person name="Wawra S."/>
            <person name="van West P."/>
            <person name="Whitty B.R."/>
            <person name="Coutinho P.M."/>
            <person name="Henrissat B."/>
            <person name="Martin F."/>
            <person name="Thomas P.D."/>
            <person name="Tyler B.M."/>
            <person name="De Vries R.P."/>
            <person name="Kamoun S."/>
            <person name="Yandell M."/>
            <person name="Tisserat N."/>
            <person name="Buell C.R."/>
        </authorList>
    </citation>
    <scope>NUCLEOTIDE SEQUENCE</scope>
    <source>
        <strain evidence="3">DAOM:BR144</strain>
    </source>
</reference>
<evidence type="ECO:0000313" key="3">
    <source>
        <dbReference type="Proteomes" id="UP000019132"/>
    </source>
</evidence>